<dbReference type="Pfam" id="PF22479">
    <property type="entry name" value="Pam3_gp18"/>
    <property type="match status" value="1"/>
</dbReference>
<dbReference type="EMBL" id="JBHRYC010000061">
    <property type="protein sequence ID" value="MFC3638231.1"/>
    <property type="molecule type" value="Genomic_DNA"/>
</dbReference>
<dbReference type="Proteomes" id="UP001595704">
    <property type="component" value="Unassembled WGS sequence"/>
</dbReference>
<organism evidence="2 3">
    <name type="scientific">Camelimonas fluminis</name>
    <dbReference type="NCBI Taxonomy" id="1576911"/>
    <lineage>
        <taxon>Bacteria</taxon>
        <taxon>Pseudomonadati</taxon>
        <taxon>Pseudomonadota</taxon>
        <taxon>Alphaproteobacteria</taxon>
        <taxon>Hyphomicrobiales</taxon>
        <taxon>Chelatococcaceae</taxon>
        <taxon>Camelimonas</taxon>
    </lineage>
</organism>
<evidence type="ECO:0000259" key="1">
    <source>
        <dbReference type="Pfam" id="PF22479"/>
    </source>
</evidence>
<evidence type="ECO:0000313" key="3">
    <source>
        <dbReference type="Proteomes" id="UP001595704"/>
    </source>
</evidence>
<gene>
    <name evidence="2" type="ORF">ACFONL_12755</name>
</gene>
<dbReference type="InterPro" id="IPR054252">
    <property type="entry name" value="Pam3_gp18"/>
</dbReference>
<accession>A0ABV7UIA3</accession>
<sequence length="103" mass="11209">MAFFEIPLSPTPQEFTVMLAGIEYRMRVVYADAPEGGWLLDINAQVGTQIILGVPLVTGADLLEQYAYLGLGGGLWVATDGDPEAEPTFDNLGNASRLFFEVR</sequence>
<protein>
    <submittedName>
        <fullName evidence="2">Phage baseplate plug protein</fullName>
    </submittedName>
</protein>
<keyword evidence="3" id="KW-1185">Reference proteome</keyword>
<feature type="domain" description="Cyanophage baseplate Pam3 plug gp18" evidence="1">
    <location>
        <begin position="4"/>
        <end position="100"/>
    </location>
</feature>
<proteinExistence type="predicted"/>
<reference evidence="3" key="1">
    <citation type="journal article" date="2019" name="Int. J. Syst. Evol. Microbiol.">
        <title>The Global Catalogue of Microorganisms (GCM) 10K type strain sequencing project: providing services to taxonomists for standard genome sequencing and annotation.</title>
        <authorList>
            <consortium name="The Broad Institute Genomics Platform"/>
            <consortium name="The Broad Institute Genome Sequencing Center for Infectious Disease"/>
            <person name="Wu L."/>
            <person name="Ma J."/>
        </authorList>
    </citation>
    <scope>NUCLEOTIDE SEQUENCE [LARGE SCALE GENOMIC DNA]</scope>
    <source>
        <strain evidence="3">KCTC 42282</strain>
    </source>
</reference>
<name>A0ABV7UIA3_9HYPH</name>
<evidence type="ECO:0000313" key="2">
    <source>
        <dbReference type="EMBL" id="MFC3638231.1"/>
    </source>
</evidence>
<comment type="caution">
    <text evidence="2">The sequence shown here is derived from an EMBL/GenBank/DDBJ whole genome shotgun (WGS) entry which is preliminary data.</text>
</comment>
<dbReference type="RefSeq" id="WP_191320412.1">
    <property type="nucleotide sequence ID" value="NZ_BNCG01000017.1"/>
</dbReference>